<comment type="caution">
    <text evidence="1">The sequence shown here is derived from an EMBL/GenBank/DDBJ whole genome shotgun (WGS) entry which is preliminary data.</text>
</comment>
<dbReference type="AlphaFoldDB" id="L9ZDM1"/>
<sequence length="101" mass="11699">MHHFDAEGVRIDCERNIAFTVPIQLVKNLLDLLFVLLPGRVATRVIVVLRLLFDNRLASTSKFIFKPSSYLINFSRFEDPSDFNIKISTLELRQARSTLYI</sequence>
<gene>
    <name evidence="1" type="ORF">C485_18107</name>
</gene>
<protein>
    <submittedName>
        <fullName evidence="1">Uncharacterized protein</fullName>
    </submittedName>
</protein>
<dbReference type="EMBL" id="AOIK01000043">
    <property type="protein sequence ID" value="ELY83692.1"/>
    <property type="molecule type" value="Genomic_DNA"/>
</dbReference>
<proteinExistence type="predicted"/>
<dbReference type="Proteomes" id="UP000011511">
    <property type="component" value="Unassembled WGS sequence"/>
</dbReference>
<evidence type="ECO:0000313" key="1">
    <source>
        <dbReference type="EMBL" id="ELY83692.1"/>
    </source>
</evidence>
<evidence type="ECO:0000313" key="2">
    <source>
        <dbReference type="Proteomes" id="UP000011511"/>
    </source>
</evidence>
<organism evidence="1 2">
    <name type="scientific">Natrinema altunense (strain JCM 12890 / CGMCC 1.3731 / AJ2)</name>
    <dbReference type="NCBI Taxonomy" id="1227494"/>
    <lineage>
        <taxon>Archaea</taxon>
        <taxon>Methanobacteriati</taxon>
        <taxon>Methanobacteriota</taxon>
        <taxon>Stenosarchaea group</taxon>
        <taxon>Halobacteria</taxon>
        <taxon>Halobacteriales</taxon>
        <taxon>Natrialbaceae</taxon>
        <taxon>Natrinema</taxon>
    </lineage>
</organism>
<accession>L9ZDM1</accession>
<name>L9ZDM1_NATA2</name>
<keyword evidence="2" id="KW-1185">Reference proteome</keyword>
<reference evidence="1 2" key="1">
    <citation type="journal article" date="2014" name="PLoS Genet.">
        <title>Phylogenetically driven sequencing of extremely halophilic archaea reveals strategies for static and dynamic osmo-response.</title>
        <authorList>
            <person name="Becker E.A."/>
            <person name="Seitzer P.M."/>
            <person name="Tritt A."/>
            <person name="Larsen D."/>
            <person name="Krusor M."/>
            <person name="Yao A.I."/>
            <person name="Wu D."/>
            <person name="Madern D."/>
            <person name="Eisen J.A."/>
            <person name="Darling A.E."/>
            <person name="Facciotti M.T."/>
        </authorList>
    </citation>
    <scope>NUCLEOTIDE SEQUENCE [LARGE SCALE GENOMIC DNA]</scope>
    <source>
        <strain evidence="1 2">JCM 12890</strain>
    </source>
</reference>